<reference evidence="4" key="1">
    <citation type="journal article" date="2019" name="Int. J. Syst. Evol. Microbiol.">
        <title>The Global Catalogue of Microorganisms (GCM) 10K type strain sequencing project: providing services to taxonomists for standard genome sequencing and annotation.</title>
        <authorList>
            <consortium name="The Broad Institute Genomics Platform"/>
            <consortium name="The Broad Institute Genome Sequencing Center for Infectious Disease"/>
            <person name="Wu L."/>
            <person name="Ma J."/>
        </authorList>
    </citation>
    <scope>NUCLEOTIDE SEQUENCE [LARGE SCALE GENOMIC DNA]</scope>
    <source>
        <strain evidence="4">JCM 19129</strain>
    </source>
</reference>
<evidence type="ECO:0000256" key="1">
    <source>
        <dbReference type="SAM" id="SignalP"/>
    </source>
</evidence>
<feature type="chain" id="PRO_5046696511" description="GmrSD restriction endonucleases C-terminal domain-containing protein" evidence="1">
    <location>
        <begin position="24"/>
        <end position="278"/>
    </location>
</feature>
<name>A0ABP9G3Y3_9MICC</name>
<feature type="domain" description="GmrSD restriction endonucleases C-terminal" evidence="2">
    <location>
        <begin position="69"/>
        <end position="201"/>
    </location>
</feature>
<dbReference type="EMBL" id="BAABLW010000007">
    <property type="protein sequence ID" value="GAA4924602.1"/>
    <property type="molecule type" value="Genomic_DNA"/>
</dbReference>
<comment type="caution">
    <text evidence="3">The sequence shown here is derived from an EMBL/GenBank/DDBJ whole genome shotgun (WGS) entry which is preliminary data.</text>
</comment>
<accession>A0ABP9G3Y3</accession>
<organism evidence="3 4">
    <name type="scientific">Nesterenkonia rhizosphaerae</name>
    <dbReference type="NCBI Taxonomy" id="1348272"/>
    <lineage>
        <taxon>Bacteria</taxon>
        <taxon>Bacillati</taxon>
        <taxon>Actinomycetota</taxon>
        <taxon>Actinomycetes</taxon>
        <taxon>Micrococcales</taxon>
        <taxon>Micrococcaceae</taxon>
        <taxon>Nesterenkonia</taxon>
    </lineage>
</organism>
<dbReference type="InterPro" id="IPR011089">
    <property type="entry name" value="GmrSD_C"/>
</dbReference>
<gene>
    <name evidence="3" type="ORF">GCM10025790_22320</name>
</gene>
<keyword evidence="1" id="KW-0732">Signal</keyword>
<dbReference type="RefSeq" id="WP_345478081.1">
    <property type="nucleotide sequence ID" value="NZ_BAABLW010000007.1"/>
</dbReference>
<keyword evidence="4" id="KW-1185">Reference proteome</keyword>
<protein>
    <recommendedName>
        <fullName evidence="2">GmrSD restriction endonucleases C-terminal domain-containing protein</fullName>
    </recommendedName>
</protein>
<feature type="signal peptide" evidence="1">
    <location>
        <begin position="1"/>
        <end position="23"/>
    </location>
</feature>
<dbReference type="Proteomes" id="UP001500368">
    <property type="component" value="Unassembled WGS sequence"/>
</dbReference>
<evidence type="ECO:0000313" key="3">
    <source>
        <dbReference type="EMBL" id="GAA4924602.1"/>
    </source>
</evidence>
<sequence length="278" mass="30688">MKKLAPTALLTLGLMMLAAPAEAQAETALDVLDRLTVAEDHYCTEYSAEVRKDLYAPRGWVDANDSGHDTRDDILIRDLEDVSFRESDGAVEYGQTIDPYSGEQMEHVLGESQVDIEHVVAIGQAHRNGACAWDTETQQAFYQDQENLLAVSASENRSKSDRDITEYLPSNQGAYCDFAGTIIFVKDKWELSVNPAERDELQRVLSTPECEGQTAVPAVSMTGSEAVPVDIQITAEDISEDPENPEAPELQWWHAPLLLVGIVLGAVVRARLKTEKRA</sequence>
<dbReference type="Pfam" id="PF07510">
    <property type="entry name" value="GmrSD_C"/>
    <property type="match status" value="1"/>
</dbReference>
<proteinExistence type="predicted"/>
<evidence type="ECO:0000259" key="2">
    <source>
        <dbReference type="Pfam" id="PF07510"/>
    </source>
</evidence>
<evidence type="ECO:0000313" key="4">
    <source>
        <dbReference type="Proteomes" id="UP001500368"/>
    </source>
</evidence>